<dbReference type="VEuPathDB" id="FungiDB:FUN_012615"/>
<reference evidence="2 3" key="1">
    <citation type="submission" date="2017-10" db="EMBL/GenBank/DDBJ databases">
        <title>Extensive intraspecific genome diversity in a model arbuscular mycorrhizal fungus.</title>
        <authorList>
            <person name="Chen E.C.H."/>
            <person name="Morin E."/>
            <person name="Baudet D."/>
            <person name="Noel J."/>
            <person name="Ndikumana S."/>
            <person name="Charron P."/>
            <person name="St-Onge C."/>
            <person name="Giorgi J."/>
            <person name="Grigoriev I.V."/>
            <person name="Roux C."/>
            <person name="Martin F.M."/>
            <person name="Corradi N."/>
        </authorList>
    </citation>
    <scope>NUCLEOTIDE SEQUENCE [LARGE SCALE GENOMIC DNA]</scope>
    <source>
        <strain evidence="2 3">A1</strain>
    </source>
</reference>
<feature type="region of interest" description="Disordered" evidence="1">
    <location>
        <begin position="283"/>
        <end position="314"/>
    </location>
</feature>
<reference evidence="2 3" key="2">
    <citation type="submission" date="2017-10" db="EMBL/GenBank/DDBJ databases">
        <title>Genome analyses suggest a sexual origin of heterokaryosis in a supposedly ancient asexual fungus.</title>
        <authorList>
            <person name="Corradi N."/>
            <person name="Sedzielewska K."/>
            <person name="Noel J."/>
            <person name="Charron P."/>
            <person name="Farinelli L."/>
            <person name="Marton T."/>
            <person name="Kruger M."/>
            <person name="Pelin A."/>
            <person name="Brachmann A."/>
            <person name="Corradi N."/>
        </authorList>
    </citation>
    <scope>NUCLEOTIDE SEQUENCE [LARGE SCALE GENOMIC DNA]</scope>
    <source>
        <strain evidence="2 3">A1</strain>
    </source>
</reference>
<dbReference type="Proteomes" id="UP000232688">
    <property type="component" value="Unassembled WGS sequence"/>
</dbReference>
<feature type="compositionally biased region" description="Basic and acidic residues" evidence="1">
    <location>
        <begin position="37"/>
        <end position="67"/>
    </location>
</feature>
<evidence type="ECO:0000313" key="3">
    <source>
        <dbReference type="Proteomes" id="UP000232688"/>
    </source>
</evidence>
<evidence type="ECO:0000256" key="1">
    <source>
        <dbReference type="SAM" id="MobiDB-lite"/>
    </source>
</evidence>
<name>A0A2N0QXU1_9GLOM</name>
<protein>
    <submittedName>
        <fullName evidence="2">Uncharacterized protein</fullName>
    </submittedName>
</protein>
<feature type="compositionally biased region" description="Polar residues" evidence="1">
    <location>
        <begin position="68"/>
        <end position="80"/>
    </location>
</feature>
<feature type="compositionally biased region" description="Basic residues" evidence="1">
    <location>
        <begin position="303"/>
        <end position="314"/>
    </location>
</feature>
<feature type="compositionally biased region" description="Polar residues" evidence="1">
    <location>
        <begin position="182"/>
        <end position="196"/>
    </location>
</feature>
<feature type="compositionally biased region" description="Basic and acidic residues" evidence="1">
    <location>
        <begin position="162"/>
        <end position="179"/>
    </location>
</feature>
<feature type="region of interest" description="Disordered" evidence="1">
    <location>
        <begin position="1"/>
        <end position="145"/>
    </location>
</feature>
<feature type="compositionally biased region" description="Basic and acidic residues" evidence="1">
    <location>
        <begin position="12"/>
        <end position="27"/>
    </location>
</feature>
<dbReference type="VEuPathDB" id="FungiDB:RhiirFUN_000644"/>
<dbReference type="EMBL" id="LLXH01002422">
    <property type="protein sequence ID" value="PKC55800.1"/>
    <property type="molecule type" value="Genomic_DNA"/>
</dbReference>
<evidence type="ECO:0000313" key="2">
    <source>
        <dbReference type="EMBL" id="PKC55800.1"/>
    </source>
</evidence>
<comment type="caution">
    <text evidence="2">The sequence shown here is derived from an EMBL/GenBank/DDBJ whole genome shotgun (WGS) entry which is preliminary data.</text>
</comment>
<proteinExistence type="predicted"/>
<sequence>MDKYKQRVTSLQEEKGRSRTPYHRQEEGTSLSQNDTSLRRSEIQPQNFHREDTHFRRIDTPNPRRQDTSYYTSLRRSGASNRDRSLSPYSLQEVSLSNRNKSRSPFSHHEDSLLNIRENERRERNIDEESYGKNHRRNESRERDREEIAELCMEMSELTREVEELRSEKEASHQFDGRRNQTRTQYSLSPNPSSARYPNVRKHLEPMNHEYKKAFRDEVFQILKGLDDALFIDHTKRWTKIDKIVLQDILPAIKKALGERFQYTDIELKKVLQNLHRHRRDAYTTSLDPLKSKMNKQRTGINSRRKDKKERRQRGFRHMVNIKDQKLVDLQPSVPWDDWVEGLEAIIDNSGYHSDEISESDTEKVQEEKNRNICPLRNENTNHVLHVYDKRWRSSIIRNVLRYADIIGESIQNVKIGRKRWYDDQLYIENNSKPPRNAPAWAISSSYHSG</sequence>
<accession>A0A2N0QXU1</accession>
<dbReference type="VEuPathDB" id="FungiDB:RhiirA1_475007"/>
<feature type="compositionally biased region" description="Basic and acidic residues" evidence="1">
    <location>
        <begin position="107"/>
        <end position="145"/>
    </location>
</feature>
<gene>
    <name evidence="2" type="ORF">RhiirA1_475007</name>
</gene>
<dbReference type="AlphaFoldDB" id="A0A2N0QXU1"/>
<feature type="compositionally biased region" description="Polar residues" evidence="1">
    <location>
        <begin position="87"/>
        <end position="105"/>
    </location>
</feature>
<feature type="region of interest" description="Disordered" evidence="1">
    <location>
        <begin position="162"/>
        <end position="199"/>
    </location>
</feature>
<organism evidence="2 3">
    <name type="scientific">Rhizophagus irregularis</name>
    <dbReference type="NCBI Taxonomy" id="588596"/>
    <lineage>
        <taxon>Eukaryota</taxon>
        <taxon>Fungi</taxon>
        <taxon>Fungi incertae sedis</taxon>
        <taxon>Mucoromycota</taxon>
        <taxon>Glomeromycotina</taxon>
        <taxon>Glomeromycetes</taxon>
        <taxon>Glomerales</taxon>
        <taxon>Glomeraceae</taxon>
        <taxon>Rhizophagus</taxon>
    </lineage>
</organism>